<feature type="transmembrane region" description="Helical" evidence="8">
    <location>
        <begin position="277"/>
        <end position="299"/>
    </location>
</feature>
<evidence type="ECO:0000259" key="13">
    <source>
        <dbReference type="Pfam" id="PF25392"/>
    </source>
</evidence>
<dbReference type="AlphaFoldDB" id="A0A4S8Q3T9"/>
<reference evidence="14 15" key="1">
    <citation type="submission" date="2019-04" db="EMBL/GenBank/DDBJ databases">
        <title>genome sequence of strain W3.</title>
        <authorList>
            <person name="Gao J."/>
            <person name="Sun J."/>
        </authorList>
    </citation>
    <scope>NUCLEOTIDE SEQUENCE [LARGE SCALE GENOMIC DNA]</scope>
    <source>
        <strain evidence="14 15">W3</strain>
    </source>
</reference>
<sequence>MNFKNRVASLLVLLVLITVPSLAYAQESAEPASNPTSSVNDLIRILESEEARGALLDRLKAEAAAQESGEASDANSTIARQVAEQTRAAAEQIVDGAEAVWSGLAALVVMFSDPSLVDFAEFRTLVINVILVGAGLFASYLVLRLLAHPLQRSLDRRAAGRNWSIRTVLVLVATIIDILTVALAWGAGYLIALQLVGGRTGQMDINQTLLLNAFLVVEMIKVAMRLFLQARFPNLRVLPISDLTAAYWYFWLARVVSLIGYTFMFVAPILASNVSEAAAQAARVLVMLTALVIGIVVILQNRERVRHVLSSRAATGRTDFLSRSGALLAGIWHLLAIAYLIAIFGVWLVNPTDALPFMMAATLKSGVAVVVGGLVIAFIGRFANVGLRLPDDVRARLPALEARLKAFVPRVMQIIRTVVTIGVIIAIAQSWGLIDFLGWLSSEAGQRVSGSALAALVILLLGFVAYLAMSSWVEYRLNPQFGSIPTSREKTLLSLFQNAFTIALVVLVSMLALAQIGVNIAPLLAGAGVLGLAIGFGAQKLVQDIITGVFIQLENVMNEGDVVSLGSLSGVVERLTIRSVSIRSLDGTLHLIPFSSVDTVSNMMKGFSYHVAEIGVAYRENIDEVKEAMQEAFDLLMQSEWRDMIIDKLDMHGVTAFADSAVMVRARIKTVPGGHWATGRAYNEFIKQVFDRRGIEIPFPHVTLYMGEDKAGGAPPLRVRNDAGSKEDASEKPALITDPD</sequence>
<feature type="domain" description="Mechanosensitive ion channel MscS" evidence="10">
    <location>
        <begin position="541"/>
        <end position="602"/>
    </location>
</feature>
<comment type="subcellular location">
    <subcellularLocation>
        <location evidence="1">Cell membrane</location>
        <topology evidence="1">Multi-pass membrane protein</topology>
    </subcellularLocation>
</comment>
<comment type="caution">
    <text evidence="14">The sequence shown here is derived from an EMBL/GenBank/DDBJ whole genome shotgun (WGS) entry which is preliminary data.</text>
</comment>
<dbReference type="InterPro" id="IPR010920">
    <property type="entry name" value="LSM_dom_sf"/>
</dbReference>
<evidence type="ECO:0000256" key="4">
    <source>
        <dbReference type="ARBA" id="ARBA00022692"/>
    </source>
</evidence>
<dbReference type="GO" id="GO:0005886">
    <property type="term" value="C:plasma membrane"/>
    <property type="evidence" value="ECO:0007669"/>
    <property type="project" value="UniProtKB-SubCell"/>
</dbReference>
<keyword evidence="3" id="KW-1003">Cell membrane</keyword>
<comment type="similarity">
    <text evidence="2">Belongs to the MscS (TC 1.A.23) family.</text>
</comment>
<dbReference type="InterPro" id="IPR006685">
    <property type="entry name" value="MscS_channel_2nd"/>
</dbReference>
<dbReference type="PANTHER" id="PTHR30460:SF0">
    <property type="entry name" value="MODERATE CONDUCTANCE MECHANOSENSITIVE CHANNEL YBIO"/>
    <property type="match status" value="1"/>
</dbReference>
<evidence type="ECO:0000313" key="14">
    <source>
        <dbReference type="EMBL" id="THV38798.1"/>
    </source>
</evidence>
<accession>A0A4S8Q3T9</accession>
<evidence type="ECO:0000259" key="12">
    <source>
        <dbReference type="Pfam" id="PF21088"/>
    </source>
</evidence>
<dbReference type="Pfam" id="PF21088">
    <property type="entry name" value="MS_channel_1st"/>
    <property type="match status" value="1"/>
</dbReference>
<feature type="domain" description="Moderate conductance mechanosensitive channel YbiO-like transmembrane helix 1" evidence="13">
    <location>
        <begin position="361"/>
        <end position="439"/>
    </location>
</feature>
<feature type="compositionally biased region" description="Basic and acidic residues" evidence="7">
    <location>
        <begin position="719"/>
        <end position="731"/>
    </location>
</feature>
<feature type="region of interest" description="Disordered" evidence="7">
    <location>
        <begin position="711"/>
        <end position="740"/>
    </location>
</feature>
<feature type="transmembrane region" description="Helical" evidence="8">
    <location>
        <begin position="320"/>
        <end position="349"/>
    </location>
</feature>
<dbReference type="InterPro" id="IPR011066">
    <property type="entry name" value="MscS_channel_C_sf"/>
</dbReference>
<evidence type="ECO:0000256" key="3">
    <source>
        <dbReference type="ARBA" id="ARBA00022475"/>
    </source>
</evidence>
<feature type="transmembrane region" description="Helical" evidence="8">
    <location>
        <begin position="520"/>
        <end position="538"/>
    </location>
</feature>
<dbReference type="Pfam" id="PF25392">
    <property type="entry name" value="MS_channel_TM1"/>
    <property type="match status" value="1"/>
</dbReference>
<feature type="transmembrane region" description="Helical" evidence="8">
    <location>
        <begin position="125"/>
        <end position="147"/>
    </location>
</feature>
<dbReference type="InterPro" id="IPR057485">
    <property type="entry name" value="YbiO-like_TM1"/>
</dbReference>
<evidence type="ECO:0000256" key="8">
    <source>
        <dbReference type="SAM" id="Phobius"/>
    </source>
</evidence>
<evidence type="ECO:0000256" key="5">
    <source>
        <dbReference type="ARBA" id="ARBA00022989"/>
    </source>
</evidence>
<feature type="domain" description="Mechanosensitive ion channel MscS C-terminal" evidence="11">
    <location>
        <begin position="611"/>
        <end position="697"/>
    </location>
</feature>
<dbReference type="SUPFAM" id="SSF50182">
    <property type="entry name" value="Sm-like ribonucleoproteins"/>
    <property type="match status" value="1"/>
</dbReference>
<evidence type="ECO:0000259" key="10">
    <source>
        <dbReference type="Pfam" id="PF00924"/>
    </source>
</evidence>
<evidence type="ECO:0000259" key="11">
    <source>
        <dbReference type="Pfam" id="PF21082"/>
    </source>
</evidence>
<dbReference type="PANTHER" id="PTHR30460">
    <property type="entry name" value="MODERATE CONDUCTANCE MECHANOSENSITIVE CHANNEL YBIO"/>
    <property type="match status" value="1"/>
</dbReference>
<dbReference type="Pfam" id="PF21082">
    <property type="entry name" value="MS_channel_3rd"/>
    <property type="match status" value="1"/>
</dbReference>
<feature type="transmembrane region" description="Helical" evidence="8">
    <location>
        <begin position="452"/>
        <end position="472"/>
    </location>
</feature>
<dbReference type="Gene3D" id="1.10.287.1260">
    <property type="match status" value="1"/>
</dbReference>
<evidence type="ECO:0000256" key="1">
    <source>
        <dbReference type="ARBA" id="ARBA00004651"/>
    </source>
</evidence>
<dbReference type="InterPro" id="IPR023408">
    <property type="entry name" value="MscS_beta-dom_sf"/>
</dbReference>
<dbReference type="SUPFAM" id="SSF82861">
    <property type="entry name" value="Mechanosensitive channel protein MscS (YggB), transmembrane region"/>
    <property type="match status" value="1"/>
</dbReference>
<feature type="transmembrane region" description="Helical" evidence="8">
    <location>
        <begin position="168"/>
        <end position="197"/>
    </location>
</feature>
<keyword evidence="6 8" id="KW-0472">Membrane</keyword>
<evidence type="ECO:0000256" key="9">
    <source>
        <dbReference type="SAM" id="SignalP"/>
    </source>
</evidence>
<feature type="transmembrane region" description="Helical" evidence="8">
    <location>
        <begin position="209"/>
        <end position="228"/>
    </location>
</feature>
<feature type="transmembrane region" description="Helical" evidence="8">
    <location>
        <begin position="414"/>
        <end position="432"/>
    </location>
</feature>
<proteinExistence type="inferred from homology"/>
<dbReference type="RefSeq" id="WP_136537807.1">
    <property type="nucleotide sequence ID" value="NZ_STGU01000001.1"/>
</dbReference>
<dbReference type="EMBL" id="STGU01000001">
    <property type="protein sequence ID" value="THV38798.1"/>
    <property type="molecule type" value="Genomic_DNA"/>
</dbReference>
<feature type="transmembrane region" description="Helical" evidence="8">
    <location>
        <begin position="248"/>
        <end position="271"/>
    </location>
</feature>
<evidence type="ECO:0000256" key="2">
    <source>
        <dbReference type="ARBA" id="ARBA00008017"/>
    </source>
</evidence>
<keyword evidence="4 8" id="KW-0812">Transmembrane</keyword>
<organism evidence="14 15">
    <name type="scientific">Rhizobium rosettiformans W3</name>
    <dbReference type="NCBI Taxonomy" id="538378"/>
    <lineage>
        <taxon>Bacteria</taxon>
        <taxon>Pseudomonadati</taxon>
        <taxon>Pseudomonadota</taxon>
        <taxon>Alphaproteobacteria</taxon>
        <taxon>Hyphomicrobiales</taxon>
        <taxon>Rhizobiaceae</taxon>
        <taxon>Rhizobium/Agrobacterium group</taxon>
        <taxon>Rhizobium</taxon>
    </lineage>
</organism>
<dbReference type="SUPFAM" id="SSF82689">
    <property type="entry name" value="Mechanosensitive channel protein MscS (YggB), C-terminal domain"/>
    <property type="match status" value="1"/>
</dbReference>
<feature type="domain" description="Mechanosensitive ion channel transmembrane helices 2/3" evidence="12">
    <location>
        <begin position="499"/>
        <end position="539"/>
    </location>
</feature>
<keyword evidence="5 8" id="KW-1133">Transmembrane helix</keyword>
<dbReference type="Gene3D" id="2.30.30.60">
    <property type="match status" value="1"/>
</dbReference>
<feature type="transmembrane region" description="Helical" evidence="8">
    <location>
        <begin position="492"/>
        <end position="514"/>
    </location>
</feature>
<feature type="transmembrane region" description="Helical" evidence="8">
    <location>
        <begin position="355"/>
        <end position="379"/>
    </location>
</feature>
<gene>
    <name evidence="14" type="ORF">FAA86_00015</name>
</gene>
<feature type="chain" id="PRO_5020546610" evidence="9">
    <location>
        <begin position="26"/>
        <end position="740"/>
    </location>
</feature>
<dbReference type="InterPro" id="IPR011014">
    <property type="entry name" value="MscS_channel_TM-2"/>
</dbReference>
<evidence type="ECO:0000256" key="6">
    <source>
        <dbReference type="ARBA" id="ARBA00023136"/>
    </source>
</evidence>
<feature type="signal peptide" evidence="9">
    <location>
        <begin position="1"/>
        <end position="25"/>
    </location>
</feature>
<dbReference type="InterPro" id="IPR045276">
    <property type="entry name" value="YbiO_bact"/>
</dbReference>
<dbReference type="Proteomes" id="UP000307378">
    <property type="component" value="Unassembled WGS sequence"/>
</dbReference>
<protein>
    <submittedName>
        <fullName evidence="14">Mechanosensitive ion channel</fullName>
    </submittedName>
</protein>
<dbReference type="Pfam" id="PF00924">
    <property type="entry name" value="MS_channel_2nd"/>
    <property type="match status" value="1"/>
</dbReference>
<evidence type="ECO:0000313" key="15">
    <source>
        <dbReference type="Proteomes" id="UP000307378"/>
    </source>
</evidence>
<dbReference type="InterPro" id="IPR049142">
    <property type="entry name" value="MS_channel_1st"/>
</dbReference>
<dbReference type="Gene3D" id="3.30.70.100">
    <property type="match status" value="1"/>
</dbReference>
<keyword evidence="9" id="KW-0732">Signal</keyword>
<name>A0A4S8Q3T9_9HYPH</name>
<dbReference type="GO" id="GO:0008381">
    <property type="term" value="F:mechanosensitive monoatomic ion channel activity"/>
    <property type="evidence" value="ECO:0007669"/>
    <property type="project" value="InterPro"/>
</dbReference>
<evidence type="ECO:0000256" key="7">
    <source>
        <dbReference type="SAM" id="MobiDB-lite"/>
    </source>
</evidence>
<dbReference type="InterPro" id="IPR049278">
    <property type="entry name" value="MS_channel_C"/>
</dbReference>